<evidence type="ECO:0000313" key="4">
    <source>
        <dbReference type="Proteomes" id="UP001642409"/>
    </source>
</evidence>
<dbReference type="AlphaFoldDB" id="A0AA86P1X4"/>
<feature type="coiled-coil region" evidence="1">
    <location>
        <begin position="108"/>
        <end position="197"/>
    </location>
</feature>
<gene>
    <name evidence="3" type="ORF">HINF_LOCUS12682</name>
    <name evidence="2" type="ORF">HINF_LOCUS17213</name>
</gene>
<reference evidence="2" key="1">
    <citation type="submission" date="2023-06" db="EMBL/GenBank/DDBJ databases">
        <authorList>
            <person name="Kurt Z."/>
        </authorList>
    </citation>
    <scope>NUCLEOTIDE SEQUENCE</scope>
</reference>
<comment type="caution">
    <text evidence="2">The sequence shown here is derived from an EMBL/GenBank/DDBJ whole genome shotgun (WGS) entry which is preliminary data.</text>
</comment>
<feature type="coiled-coil region" evidence="1">
    <location>
        <begin position="329"/>
        <end position="378"/>
    </location>
</feature>
<dbReference type="EMBL" id="CAXDID020000029">
    <property type="protein sequence ID" value="CAL5992650.1"/>
    <property type="molecule type" value="Genomic_DNA"/>
</dbReference>
<sequence>MSNPPPSGRKTYFPQNDTVYNRTMNQINQVFFSQDKTLLKQLAENCFSLSQDYDNFARLNQIEVQKNYSHISREMTGHYRKLVKSYQQQLYSSSSNLRQYTLAIQQSKAKISQNSEQLNNMCKQLERRTRQYVTQQLITEMTAEHEEKSKQNAVIIQQVQQEVQELMNKYNELKEVLNDQKQQIINAENEFNMTNEKNQYANRKKRDQIIAELEMCNKDSLDATQKKNYTINQNIRLKAECVLTLDNLTRTKHQYHSTLIAKQQQFANDTNVLLAHENMHTEIVTNEITTSFAHAFIEGDIDMQTQQQEQLQEKNVTVLQKQDQALINYHAKQKQLADQQKEYAELEKIVNSMEKQELRQLQNTVEHQRQQILNLDRHIESILLNKTRMIKTSVGRFRTKTLAVMEQ</sequence>
<dbReference type="EMBL" id="CATOUU010000440">
    <property type="protein sequence ID" value="CAI9929568.1"/>
    <property type="molecule type" value="Genomic_DNA"/>
</dbReference>
<evidence type="ECO:0000313" key="2">
    <source>
        <dbReference type="EMBL" id="CAI9929568.1"/>
    </source>
</evidence>
<reference evidence="3 4" key="2">
    <citation type="submission" date="2024-07" db="EMBL/GenBank/DDBJ databases">
        <authorList>
            <person name="Akdeniz Z."/>
        </authorList>
    </citation>
    <scope>NUCLEOTIDE SEQUENCE [LARGE SCALE GENOMIC DNA]</scope>
</reference>
<proteinExistence type="predicted"/>
<evidence type="ECO:0000313" key="3">
    <source>
        <dbReference type="EMBL" id="CAL5992650.1"/>
    </source>
</evidence>
<organism evidence="2">
    <name type="scientific">Hexamita inflata</name>
    <dbReference type="NCBI Taxonomy" id="28002"/>
    <lineage>
        <taxon>Eukaryota</taxon>
        <taxon>Metamonada</taxon>
        <taxon>Diplomonadida</taxon>
        <taxon>Hexamitidae</taxon>
        <taxon>Hexamitinae</taxon>
        <taxon>Hexamita</taxon>
    </lineage>
</organism>
<evidence type="ECO:0000256" key="1">
    <source>
        <dbReference type="SAM" id="Coils"/>
    </source>
</evidence>
<keyword evidence="4" id="KW-1185">Reference proteome</keyword>
<accession>A0AA86P1X4</accession>
<keyword evidence="1" id="KW-0175">Coiled coil</keyword>
<name>A0AA86P1X4_9EUKA</name>
<dbReference type="Proteomes" id="UP001642409">
    <property type="component" value="Unassembled WGS sequence"/>
</dbReference>
<protein>
    <submittedName>
        <fullName evidence="3">Hypothetical_protein</fullName>
    </submittedName>
</protein>